<reference evidence="2" key="1">
    <citation type="journal article" date="2019" name="Int. J. Syst. Evol. Microbiol.">
        <title>The Global Catalogue of Microorganisms (GCM) 10K type strain sequencing project: providing services to taxonomists for standard genome sequencing and annotation.</title>
        <authorList>
            <consortium name="The Broad Institute Genomics Platform"/>
            <consortium name="The Broad Institute Genome Sequencing Center for Infectious Disease"/>
            <person name="Wu L."/>
            <person name="Ma J."/>
        </authorList>
    </citation>
    <scope>NUCLEOTIDE SEQUENCE [LARGE SCALE GENOMIC DNA]</scope>
    <source>
        <strain evidence="2">CGMCC 4.7427</strain>
    </source>
</reference>
<comment type="caution">
    <text evidence="1">The sequence shown here is derived from an EMBL/GenBank/DDBJ whole genome shotgun (WGS) entry which is preliminary data.</text>
</comment>
<dbReference type="EMBL" id="JBHSHB010000008">
    <property type="protein sequence ID" value="MFC4689678.1"/>
    <property type="molecule type" value="Genomic_DNA"/>
</dbReference>
<proteinExistence type="predicted"/>
<name>A0ABV9L6E6_9FLAO</name>
<dbReference type="Proteomes" id="UP001595878">
    <property type="component" value="Unassembled WGS sequence"/>
</dbReference>
<sequence>MNEDYLAYFKYSGEAVENGYLDLRKSADALNGIDELFRYFLTQQDPELAKIDFEIPARVRKGSWEALIPENIGEWLQLILGTGVTTYTVAALKEMAKSDFKDAGFKTVFKKIIKSIKWCIQLAKHLGTTRKKSFDNVKFKEKNGIQFIGVMNENGEILFVPKMYLELFTQLPPSIFSKLAKPIEPERELSIDFADDEKNDADDTTEATISYANKDIFYAKDEEEEILFPEFEHGMYVEIDGHVTRGNENSNTIGFQYSGHILTCYPEQGNISKEKTKLFTNCTIKGFIDRQDKKGVYIEKRPRIRFLELIPLDSSLNQQYDMFE</sequence>
<gene>
    <name evidence="1" type="ORF">ACFO5T_04475</name>
</gene>
<evidence type="ECO:0000313" key="2">
    <source>
        <dbReference type="Proteomes" id="UP001595878"/>
    </source>
</evidence>
<dbReference type="RefSeq" id="WP_380032401.1">
    <property type="nucleotide sequence ID" value="NZ_JBHSHB010000008.1"/>
</dbReference>
<accession>A0ABV9L6E6</accession>
<organism evidence="1 2">
    <name type="scientific">Dokdonia genika</name>
    <dbReference type="NCBI Taxonomy" id="308113"/>
    <lineage>
        <taxon>Bacteria</taxon>
        <taxon>Pseudomonadati</taxon>
        <taxon>Bacteroidota</taxon>
        <taxon>Flavobacteriia</taxon>
        <taxon>Flavobacteriales</taxon>
        <taxon>Flavobacteriaceae</taxon>
        <taxon>Dokdonia</taxon>
    </lineage>
</organism>
<keyword evidence="2" id="KW-1185">Reference proteome</keyword>
<protein>
    <submittedName>
        <fullName evidence="1">Uncharacterized protein</fullName>
    </submittedName>
</protein>
<evidence type="ECO:0000313" key="1">
    <source>
        <dbReference type="EMBL" id="MFC4689678.1"/>
    </source>
</evidence>